<dbReference type="SUPFAM" id="SSF55729">
    <property type="entry name" value="Acyl-CoA N-acyltransferases (Nat)"/>
    <property type="match status" value="1"/>
</dbReference>
<dbReference type="InterPro" id="IPR016181">
    <property type="entry name" value="Acyl_CoA_acyltransferase"/>
</dbReference>
<dbReference type="VEuPathDB" id="FungiDB:BD410DRAFT_899264"/>
<protein>
    <recommendedName>
        <fullName evidence="1">N-acetyltransferase domain-containing protein</fullName>
    </recommendedName>
</protein>
<dbReference type="Gene3D" id="3.40.630.30">
    <property type="match status" value="1"/>
</dbReference>
<dbReference type="OrthoDB" id="630895at2759"/>
<evidence type="ECO:0000313" key="2">
    <source>
        <dbReference type="EMBL" id="TDL21004.1"/>
    </source>
</evidence>
<dbReference type="Pfam" id="PF13302">
    <property type="entry name" value="Acetyltransf_3"/>
    <property type="match status" value="1"/>
</dbReference>
<dbReference type="PANTHER" id="PTHR43328:SF1">
    <property type="entry name" value="N-ACETYLTRANSFERASE DOMAIN-CONTAINING PROTEIN"/>
    <property type="match status" value="1"/>
</dbReference>
<dbReference type="PANTHER" id="PTHR43328">
    <property type="entry name" value="ACETYLTRANSFERASE-RELATED"/>
    <property type="match status" value="1"/>
</dbReference>
<evidence type="ECO:0000259" key="1">
    <source>
        <dbReference type="Pfam" id="PF13302"/>
    </source>
</evidence>
<evidence type="ECO:0000313" key="3">
    <source>
        <dbReference type="Proteomes" id="UP000294933"/>
    </source>
</evidence>
<dbReference type="EMBL" id="ML170184">
    <property type="protein sequence ID" value="TDL21004.1"/>
    <property type="molecule type" value="Genomic_DNA"/>
</dbReference>
<feature type="domain" description="N-acetyltransferase" evidence="1">
    <location>
        <begin position="33"/>
        <end position="213"/>
    </location>
</feature>
<accession>A0A4Y7Q029</accession>
<dbReference type="InterPro" id="IPR000182">
    <property type="entry name" value="GNAT_dom"/>
</dbReference>
<dbReference type="STRING" id="50990.A0A4Y7Q029"/>
<dbReference type="GO" id="GO:0016747">
    <property type="term" value="F:acyltransferase activity, transferring groups other than amino-acyl groups"/>
    <property type="evidence" value="ECO:0007669"/>
    <property type="project" value="InterPro"/>
</dbReference>
<dbReference type="Proteomes" id="UP000294933">
    <property type="component" value="Unassembled WGS sequence"/>
</dbReference>
<dbReference type="AlphaFoldDB" id="A0A4Y7Q029"/>
<gene>
    <name evidence="2" type="ORF">BD410DRAFT_899264</name>
</gene>
<organism evidence="2 3">
    <name type="scientific">Rickenella mellea</name>
    <dbReference type="NCBI Taxonomy" id="50990"/>
    <lineage>
        <taxon>Eukaryota</taxon>
        <taxon>Fungi</taxon>
        <taxon>Dikarya</taxon>
        <taxon>Basidiomycota</taxon>
        <taxon>Agaricomycotina</taxon>
        <taxon>Agaricomycetes</taxon>
        <taxon>Hymenochaetales</taxon>
        <taxon>Rickenellaceae</taxon>
        <taxon>Rickenella</taxon>
    </lineage>
</organism>
<name>A0A4Y7Q029_9AGAM</name>
<reference evidence="2 3" key="1">
    <citation type="submission" date="2018-06" db="EMBL/GenBank/DDBJ databases">
        <title>A transcriptomic atlas of mushroom development highlights an independent origin of complex multicellularity.</title>
        <authorList>
            <consortium name="DOE Joint Genome Institute"/>
            <person name="Krizsan K."/>
            <person name="Almasi E."/>
            <person name="Merenyi Z."/>
            <person name="Sahu N."/>
            <person name="Viragh M."/>
            <person name="Koszo T."/>
            <person name="Mondo S."/>
            <person name="Kiss B."/>
            <person name="Balint B."/>
            <person name="Kues U."/>
            <person name="Barry K."/>
            <person name="Hegedus J.C."/>
            <person name="Henrissat B."/>
            <person name="Johnson J."/>
            <person name="Lipzen A."/>
            <person name="Ohm R."/>
            <person name="Nagy I."/>
            <person name="Pangilinan J."/>
            <person name="Yan J."/>
            <person name="Xiong Y."/>
            <person name="Grigoriev I.V."/>
            <person name="Hibbett D.S."/>
            <person name="Nagy L.G."/>
        </authorList>
    </citation>
    <scope>NUCLEOTIDE SEQUENCE [LARGE SCALE GENOMIC DNA]</scope>
    <source>
        <strain evidence="2 3">SZMC22713</strain>
    </source>
</reference>
<proteinExistence type="predicted"/>
<keyword evidence="3" id="KW-1185">Reference proteome</keyword>
<sequence length="244" mass="27248">MASSEIHSHSQPLQFNPLTNEPYLRLPLPHENIIITPQRLSDAASIVPIMNDEKVYMTTGKPFPYTIDDAHAWLSEGKQQADILLADIARNGSTHIVNGCPLRVIREVQEDGSDVYLGSLGMHRCRWFQLPDSEEKTALIKANEARVVGDPEIIWEFGDYLASSHHGRGIMTAAIGVILHQWAIPRMRVRKMSVIAFKSNFASVRVFEKNGFVLKGVVEDCLDIQESKGGGKTGLYLLEWSLIA</sequence>